<comment type="similarity">
    <text evidence="1">Belongs to the glutaminase family.</text>
</comment>
<proteinExistence type="inferred from homology"/>
<organism evidence="7 8">
    <name type="scientific">Mytilus coruscus</name>
    <name type="common">Sea mussel</name>
    <dbReference type="NCBI Taxonomy" id="42192"/>
    <lineage>
        <taxon>Eukaryota</taxon>
        <taxon>Metazoa</taxon>
        <taxon>Spiralia</taxon>
        <taxon>Lophotrochozoa</taxon>
        <taxon>Mollusca</taxon>
        <taxon>Bivalvia</taxon>
        <taxon>Autobranchia</taxon>
        <taxon>Pteriomorphia</taxon>
        <taxon>Mytilida</taxon>
        <taxon>Mytiloidea</taxon>
        <taxon>Mytilidae</taxon>
        <taxon>Mytilinae</taxon>
        <taxon>Mytilus</taxon>
    </lineage>
</organism>
<dbReference type="EMBL" id="CACVKT020001750">
    <property type="protein sequence ID" value="CAC5371274.1"/>
    <property type="molecule type" value="Genomic_DNA"/>
</dbReference>
<keyword evidence="8" id="KW-1185">Reference proteome</keyword>
<dbReference type="PROSITE" id="PS50088">
    <property type="entry name" value="ANK_REPEAT"/>
    <property type="match status" value="1"/>
</dbReference>
<evidence type="ECO:0000256" key="2">
    <source>
        <dbReference type="ARBA" id="ARBA00011881"/>
    </source>
</evidence>
<dbReference type="Gene3D" id="3.40.710.10">
    <property type="entry name" value="DD-peptidase/beta-lactamase superfamily"/>
    <property type="match status" value="1"/>
</dbReference>
<dbReference type="InterPro" id="IPR036770">
    <property type="entry name" value="Ankyrin_rpt-contain_sf"/>
</dbReference>
<name>A0A6J8APY6_MYTCO</name>
<dbReference type="PANTHER" id="PTHR12544">
    <property type="entry name" value="GLUTAMINASE"/>
    <property type="match status" value="1"/>
</dbReference>
<dbReference type="Gene3D" id="1.25.40.20">
    <property type="entry name" value="Ankyrin repeat-containing domain"/>
    <property type="match status" value="1"/>
</dbReference>
<dbReference type="GO" id="GO:0006537">
    <property type="term" value="P:glutamate biosynthetic process"/>
    <property type="evidence" value="ECO:0007669"/>
    <property type="project" value="TreeGrafter"/>
</dbReference>
<evidence type="ECO:0000313" key="8">
    <source>
        <dbReference type="Proteomes" id="UP000507470"/>
    </source>
</evidence>
<evidence type="ECO:0000256" key="1">
    <source>
        <dbReference type="ARBA" id="ARBA00011076"/>
    </source>
</evidence>
<evidence type="ECO:0000256" key="5">
    <source>
        <dbReference type="ARBA" id="ARBA00049534"/>
    </source>
</evidence>
<dbReference type="EMBL" id="CACVKT020001750">
    <property type="protein sequence ID" value="CAC5371275.1"/>
    <property type="molecule type" value="Genomic_DNA"/>
</dbReference>
<evidence type="ECO:0000256" key="3">
    <source>
        <dbReference type="ARBA" id="ARBA00012918"/>
    </source>
</evidence>
<dbReference type="EMBL" id="CACVKT020001750">
    <property type="protein sequence ID" value="CAC5371272.1"/>
    <property type="molecule type" value="Genomic_DNA"/>
</dbReference>
<dbReference type="Pfam" id="PF12796">
    <property type="entry name" value="Ank_2"/>
    <property type="match status" value="1"/>
</dbReference>
<dbReference type="InterPro" id="IPR002110">
    <property type="entry name" value="Ankyrin_rpt"/>
</dbReference>
<dbReference type="AlphaFoldDB" id="A0A6J8APY6"/>
<keyword evidence="6" id="KW-0040">ANK repeat</keyword>
<gene>
    <name evidence="7" type="ORF">MCOR_9797</name>
</gene>
<dbReference type="PANTHER" id="PTHR12544:SF29">
    <property type="entry name" value="GLUTAMINASE"/>
    <property type="match status" value="1"/>
</dbReference>
<comment type="catalytic activity">
    <reaction evidence="5">
        <text>L-glutamine + H2O = L-glutamate + NH4(+)</text>
        <dbReference type="Rhea" id="RHEA:15889"/>
        <dbReference type="ChEBI" id="CHEBI:15377"/>
        <dbReference type="ChEBI" id="CHEBI:28938"/>
        <dbReference type="ChEBI" id="CHEBI:29985"/>
        <dbReference type="ChEBI" id="CHEBI:58359"/>
        <dbReference type="EC" id="3.5.1.2"/>
    </reaction>
</comment>
<evidence type="ECO:0000256" key="4">
    <source>
        <dbReference type="ARBA" id="ARBA00022801"/>
    </source>
</evidence>
<dbReference type="Pfam" id="PF04960">
    <property type="entry name" value="Glutaminase"/>
    <property type="match status" value="1"/>
</dbReference>
<sequence>MRGSILGIRHGYQKVGFKFSIRGNWHSVGNYNVPFCLQSTSKPLVYALVQEELNQETVHQYVGHEPSGFTFNAISLDPANKPHNPMINAGAIVTCSLLKQKMNLADRFDYVTKMFKRLTGGEYLAFNNAVFLSERETADRNFALGYYMRENKCFPEGTNLMETLDFYFQLCSIEVDCDSASVIAATLANGGVCPTTGDKVFSTNSVRNTLSLMHSCGMYDFSGGFAFEVGLPAKSGVGLPAKSGVSGCIMLVVPNVMGICIWSPPLDKYGNSVRGIQFCKDFVEKFNFHNYDSLIHSPKKFDPRIRKAESRAKVVVNLLFGAYNGDVTALRRYALLGTDMNLGDYDGRTALHVGAAEGNDTVVKFLLEKCKVNPFPRDRWGFTPLDDAVRFGHTEVQKILENYTEENKDNTIVES</sequence>
<dbReference type="GO" id="GO:0006543">
    <property type="term" value="P:L-glutamine catabolic process"/>
    <property type="evidence" value="ECO:0007669"/>
    <property type="project" value="TreeGrafter"/>
</dbReference>
<dbReference type="FunFam" id="1.25.40.20:FF:000069">
    <property type="entry name" value="Glutaminase, isoform E"/>
    <property type="match status" value="1"/>
</dbReference>
<dbReference type="InterPro" id="IPR015868">
    <property type="entry name" value="Glutaminase"/>
</dbReference>
<comment type="subunit">
    <text evidence="2">Homotetramer.</text>
</comment>
<dbReference type="InterPro" id="IPR012338">
    <property type="entry name" value="Beta-lactam/transpept-like"/>
</dbReference>
<feature type="repeat" description="ANK" evidence="6">
    <location>
        <begin position="346"/>
        <end position="369"/>
    </location>
</feature>
<dbReference type="PROSITE" id="PS50297">
    <property type="entry name" value="ANK_REP_REGION"/>
    <property type="match status" value="1"/>
</dbReference>
<accession>A0A6J8APY6</accession>
<evidence type="ECO:0000256" key="6">
    <source>
        <dbReference type="PROSITE-ProRule" id="PRU00023"/>
    </source>
</evidence>
<dbReference type="SUPFAM" id="SSF56601">
    <property type="entry name" value="beta-lactamase/transpeptidase-like"/>
    <property type="match status" value="1"/>
</dbReference>
<dbReference type="OrthoDB" id="9995210at2759"/>
<reference evidence="7 8" key="1">
    <citation type="submission" date="2020-06" db="EMBL/GenBank/DDBJ databases">
        <authorList>
            <person name="Li R."/>
            <person name="Bekaert M."/>
        </authorList>
    </citation>
    <scope>NUCLEOTIDE SEQUENCE [LARGE SCALE GENOMIC DNA]</scope>
    <source>
        <strain evidence="7">Wild</strain>
        <strain evidence="8">wild</strain>
    </source>
</reference>
<keyword evidence="4 7" id="KW-0378">Hydrolase</keyword>
<dbReference type="SUPFAM" id="SSF48403">
    <property type="entry name" value="Ankyrin repeat"/>
    <property type="match status" value="1"/>
</dbReference>
<dbReference type="EC" id="3.5.1.2" evidence="3"/>
<dbReference type="GO" id="GO:0004359">
    <property type="term" value="F:glutaminase activity"/>
    <property type="evidence" value="ECO:0007669"/>
    <property type="project" value="UniProtKB-EC"/>
</dbReference>
<dbReference type="SMART" id="SM00248">
    <property type="entry name" value="ANK"/>
    <property type="match status" value="2"/>
</dbReference>
<evidence type="ECO:0000313" key="7">
    <source>
        <dbReference type="EMBL" id="CAC5371275.1"/>
    </source>
</evidence>
<protein>
    <recommendedName>
        <fullName evidence="3">glutaminase</fullName>
        <ecNumber evidence="3">3.5.1.2</ecNumber>
    </recommendedName>
</protein>
<dbReference type="EMBL" id="CACVKT020001750">
    <property type="protein sequence ID" value="CAC5371271.1"/>
    <property type="molecule type" value="Genomic_DNA"/>
</dbReference>
<dbReference type="Proteomes" id="UP000507470">
    <property type="component" value="Unassembled WGS sequence"/>
</dbReference>